<comment type="caution">
    <text evidence="2">The sequence shown here is derived from an EMBL/GenBank/DDBJ whole genome shotgun (WGS) entry which is preliminary data.</text>
</comment>
<dbReference type="PROSITE" id="PS51340">
    <property type="entry name" value="MOSC"/>
    <property type="match status" value="1"/>
</dbReference>
<organism evidence="2 3">
    <name type="scientific">Sphingomonas cynarae</name>
    <dbReference type="NCBI Taxonomy" id="930197"/>
    <lineage>
        <taxon>Bacteria</taxon>
        <taxon>Pseudomonadati</taxon>
        <taxon>Pseudomonadota</taxon>
        <taxon>Alphaproteobacteria</taxon>
        <taxon>Sphingomonadales</taxon>
        <taxon>Sphingomonadaceae</taxon>
        <taxon>Sphingomonas</taxon>
    </lineage>
</organism>
<dbReference type="RefSeq" id="WP_344693835.1">
    <property type="nucleotide sequence ID" value="NZ_BAABBF010000006.1"/>
</dbReference>
<dbReference type="EMBL" id="BAABBF010000006">
    <property type="protein sequence ID" value="GAA3716252.1"/>
    <property type="molecule type" value="Genomic_DNA"/>
</dbReference>
<dbReference type="PANTHER" id="PTHR14237">
    <property type="entry name" value="MOLYBDOPTERIN COFACTOR SULFURASE MOSC"/>
    <property type="match status" value="1"/>
</dbReference>
<dbReference type="Proteomes" id="UP001500523">
    <property type="component" value="Unassembled WGS sequence"/>
</dbReference>
<dbReference type="InterPro" id="IPR011037">
    <property type="entry name" value="Pyrv_Knase-like_insert_dom_sf"/>
</dbReference>
<keyword evidence="3" id="KW-1185">Reference proteome</keyword>
<feature type="domain" description="MOSC" evidence="1">
    <location>
        <begin position="118"/>
        <end position="266"/>
    </location>
</feature>
<evidence type="ECO:0000313" key="3">
    <source>
        <dbReference type="Proteomes" id="UP001500523"/>
    </source>
</evidence>
<reference evidence="3" key="1">
    <citation type="journal article" date="2019" name="Int. J. Syst. Evol. Microbiol.">
        <title>The Global Catalogue of Microorganisms (GCM) 10K type strain sequencing project: providing services to taxonomists for standard genome sequencing and annotation.</title>
        <authorList>
            <consortium name="The Broad Institute Genomics Platform"/>
            <consortium name="The Broad Institute Genome Sequencing Center for Infectious Disease"/>
            <person name="Wu L."/>
            <person name="Ma J."/>
        </authorList>
    </citation>
    <scope>NUCLEOTIDE SEQUENCE [LARGE SCALE GENOMIC DNA]</scope>
    <source>
        <strain evidence="3">JCM 17498</strain>
    </source>
</reference>
<proteinExistence type="predicted"/>
<dbReference type="Pfam" id="PF03473">
    <property type="entry name" value="MOSC"/>
    <property type="match status" value="1"/>
</dbReference>
<dbReference type="InterPro" id="IPR005302">
    <property type="entry name" value="MoCF_Sase_C"/>
</dbReference>
<dbReference type="SUPFAM" id="SSF50800">
    <property type="entry name" value="PK beta-barrel domain-like"/>
    <property type="match status" value="1"/>
</dbReference>
<evidence type="ECO:0000259" key="1">
    <source>
        <dbReference type="PROSITE" id="PS51340"/>
    </source>
</evidence>
<dbReference type="PANTHER" id="PTHR14237:SF19">
    <property type="entry name" value="MITOCHONDRIAL AMIDOXIME REDUCING COMPONENT 1"/>
    <property type="match status" value="1"/>
</dbReference>
<name>A0ABP7E9Q5_9SPHN</name>
<dbReference type="SUPFAM" id="SSF141673">
    <property type="entry name" value="MOSC N-terminal domain-like"/>
    <property type="match status" value="1"/>
</dbReference>
<dbReference type="Pfam" id="PF03476">
    <property type="entry name" value="MOSC_N"/>
    <property type="match status" value="1"/>
</dbReference>
<dbReference type="InterPro" id="IPR005303">
    <property type="entry name" value="MOCOS_middle"/>
</dbReference>
<sequence>MMQLAGLFTYPVKSLRGHAVDEATLEPCGLTGDRRWMLVDPDGRFITRRQVPAMAAMSVETTVDGLILRHPDHGDCRVTTPDATAPVIDGRVWKDELPVRLGNPQADGFLAAILDRPARLAWQHDPRRRPIATAHARPGEHVSLADGFPLLVTTEASLAALNDRLAVAVPMARFRPNLVIAGATPWAEDRWRRIRIGDVELRLALPCARCIVVTQQPDTGERLEGNEPLPTLRAMGHATTAGIMFGQNAVPERLGKVRIGDPVEIIETGEGLG</sequence>
<gene>
    <name evidence="2" type="ORF">GCM10022268_25910</name>
</gene>
<accession>A0ABP7E9Q5</accession>
<protein>
    <submittedName>
        <fullName evidence="2">MOSC domain-containing protein</fullName>
    </submittedName>
</protein>
<evidence type="ECO:0000313" key="2">
    <source>
        <dbReference type="EMBL" id="GAA3716252.1"/>
    </source>
</evidence>